<feature type="compositionally biased region" description="Polar residues" evidence="1">
    <location>
        <begin position="290"/>
        <end position="301"/>
    </location>
</feature>
<dbReference type="AlphaFoldDB" id="A0A0N5AWJ2"/>
<keyword evidence="2" id="KW-1185">Reference proteome</keyword>
<accession>A0A0N5AWJ2</accession>
<feature type="compositionally biased region" description="Polar residues" evidence="1">
    <location>
        <begin position="202"/>
        <end position="227"/>
    </location>
</feature>
<feature type="region of interest" description="Disordered" evidence="1">
    <location>
        <begin position="186"/>
        <end position="227"/>
    </location>
</feature>
<sequence length="388" mass="44071">MDAEFDDNARVIDWCDPPNYGAINKFESNYLQSIKQFDEEFEKWFGRDFVDIYSTEYSGDGYDNNDFELPPLLRLPPRPSRKEIIDKKREEERIKKEIQRKKCMELARSLEESKRRMCALMEKRRLRALEIEASQSLGSSQMALSSKQSNVFTPGGTKRLKLCHDSGEVSPIMCIDSSYSQRFEQFENSVPPKAKPSKKSNHNQSINISHVRNSPATSASTPRNKFGSNISKKSMLYNFKGKTSCYSTPQATSSVKDNSADFNNSMDDEEINAFLSQIPEIDLEPESNKPGPSSIQKSVSSIEKKSPITVKSPISSKKTIVTIKDKREKSPIRRCKTFLPITHDLSRSSVKNGENETRFRSSSLSVIDSFWDDGEFTGIDFNAIDAIK</sequence>
<reference evidence="3" key="1">
    <citation type="submission" date="2017-02" db="UniProtKB">
        <authorList>
            <consortium name="WormBaseParasite"/>
        </authorList>
    </citation>
    <scope>IDENTIFICATION</scope>
</reference>
<protein>
    <submittedName>
        <fullName evidence="3">Inner centromere protein ARK-binding domain-containing protein</fullName>
    </submittedName>
</protein>
<evidence type="ECO:0000313" key="3">
    <source>
        <dbReference type="WBParaSite" id="SMUV_0000929201-mRNA-1"/>
    </source>
</evidence>
<dbReference type="Proteomes" id="UP000046393">
    <property type="component" value="Unplaced"/>
</dbReference>
<dbReference type="WBParaSite" id="SMUV_0000929201-mRNA-1">
    <property type="protein sequence ID" value="SMUV_0000929201-mRNA-1"/>
    <property type="gene ID" value="SMUV_0000929201"/>
</dbReference>
<evidence type="ECO:0000313" key="2">
    <source>
        <dbReference type="Proteomes" id="UP000046393"/>
    </source>
</evidence>
<organism evidence="2 3">
    <name type="scientific">Syphacia muris</name>
    <dbReference type="NCBI Taxonomy" id="451379"/>
    <lineage>
        <taxon>Eukaryota</taxon>
        <taxon>Metazoa</taxon>
        <taxon>Ecdysozoa</taxon>
        <taxon>Nematoda</taxon>
        <taxon>Chromadorea</taxon>
        <taxon>Rhabditida</taxon>
        <taxon>Spirurina</taxon>
        <taxon>Oxyuridomorpha</taxon>
        <taxon>Oxyuroidea</taxon>
        <taxon>Oxyuridae</taxon>
        <taxon>Syphacia</taxon>
    </lineage>
</organism>
<proteinExistence type="predicted"/>
<name>A0A0N5AWJ2_9BILA</name>
<feature type="region of interest" description="Disordered" evidence="1">
    <location>
        <begin position="283"/>
        <end position="302"/>
    </location>
</feature>
<evidence type="ECO:0000256" key="1">
    <source>
        <dbReference type="SAM" id="MobiDB-lite"/>
    </source>
</evidence>